<dbReference type="EMBL" id="BOMB01000031">
    <property type="protein sequence ID" value="GID14340.1"/>
    <property type="molecule type" value="Genomic_DNA"/>
</dbReference>
<feature type="chain" id="PRO_5039460077" description="SGNH hydrolase-type esterase domain-containing protein" evidence="1">
    <location>
        <begin position="21"/>
        <end position="285"/>
    </location>
</feature>
<evidence type="ECO:0000256" key="1">
    <source>
        <dbReference type="SAM" id="SignalP"/>
    </source>
</evidence>
<dbReference type="InterPro" id="IPR013830">
    <property type="entry name" value="SGNH_hydro"/>
</dbReference>
<dbReference type="Proteomes" id="UP000612808">
    <property type="component" value="Unassembled WGS sequence"/>
</dbReference>
<dbReference type="Gene3D" id="3.40.50.1110">
    <property type="entry name" value="SGNH hydrolase"/>
    <property type="match status" value="1"/>
</dbReference>
<reference evidence="3" key="1">
    <citation type="submission" date="2021-01" db="EMBL/GenBank/DDBJ databases">
        <title>Whole genome shotgun sequence of Actinocatenispora rupis NBRC 107355.</title>
        <authorList>
            <person name="Komaki H."/>
            <person name="Tamura T."/>
        </authorList>
    </citation>
    <scope>NUCLEOTIDE SEQUENCE</scope>
    <source>
        <strain evidence="3">NBRC 107355</strain>
    </source>
</reference>
<dbReference type="InterPro" id="IPR036514">
    <property type="entry name" value="SGNH_hydro_sf"/>
</dbReference>
<keyword evidence="4" id="KW-1185">Reference proteome</keyword>
<evidence type="ECO:0000313" key="3">
    <source>
        <dbReference type="EMBL" id="GID14340.1"/>
    </source>
</evidence>
<dbReference type="AlphaFoldDB" id="A0A8J3J457"/>
<feature type="domain" description="SGNH hydrolase-type esterase" evidence="2">
    <location>
        <begin position="29"/>
        <end position="268"/>
    </location>
</feature>
<proteinExistence type="predicted"/>
<dbReference type="Pfam" id="PF13472">
    <property type="entry name" value="Lipase_GDSL_2"/>
    <property type="match status" value="1"/>
</dbReference>
<feature type="signal peptide" evidence="1">
    <location>
        <begin position="1"/>
        <end position="20"/>
    </location>
</feature>
<sequence length="285" mass="29487">MVGAGLALVAAVAVSVPADAGYVGQFHVALGDSLSVGVQPRLAGVAAGNRHTPDGYPNQLDGALRKAGARVRLAGFGCSGATSTELVAGGRCAYQGAVSQLDAALRFIGARPDRVSLVTVDIGINDVMRCLAGQRVSTPCVRRGLAAVRRNLPVTLRRLRAAAPTAPVVAMTYYDPMLATYPSTPAYARRTGAVFAELNGIITAACRRTGARVADVAGAYGTTELTRTEVLPDGRTVPVATARVCRWTWMCAAPPVGPNLHANTAGYRTIARAYGVASGLPTDWG</sequence>
<keyword evidence="1" id="KW-0732">Signal</keyword>
<gene>
    <name evidence="3" type="ORF">Aru02nite_52290</name>
</gene>
<evidence type="ECO:0000313" key="4">
    <source>
        <dbReference type="Proteomes" id="UP000612808"/>
    </source>
</evidence>
<evidence type="ECO:0000259" key="2">
    <source>
        <dbReference type="Pfam" id="PF13472"/>
    </source>
</evidence>
<protein>
    <recommendedName>
        <fullName evidence="2">SGNH hydrolase-type esterase domain-containing protein</fullName>
    </recommendedName>
</protein>
<comment type="caution">
    <text evidence="3">The sequence shown here is derived from an EMBL/GenBank/DDBJ whole genome shotgun (WGS) entry which is preliminary data.</text>
</comment>
<dbReference type="SUPFAM" id="SSF52266">
    <property type="entry name" value="SGNH hydrolase"/>
    <property type="match status" value="1"/>
</dbReference>
<name>A0A8J3J457_9ACTN</name>
<accession>A0A8J3J457</accession>
<organism evidence="3 4">
    <name type="scientific">Actinocatenispora rupis</name>
    <dbReference type="NCBI Taxonomy" id="519421"/>
    <lineage>
        <taxon>Bacteria</taxon>
        <taxon>Bacillati</taxon>
        <taxon>Actinomycetota</taxon>
        <taxon>Actinomycetes</taxon>
        <taxon>Micromonosporales</taxon>
        <taxon>Micromonosporaceae</taxon>
        <taxon>Actinocatenispora</taxon>
    </lineage>
</organism>